<keyword evidence="5" id="KW-0325">Glycoprotein</keyword>
<keyword evidence="3 6" id="KW-0732">Signal</keyword>
<evidence type="ECO:0000256" key="5">
    <source>
        <dbReference type="ARBA" id="ARBA00023180"/>
    </source>
</evidence>
<keyword evidence="8" id="KW-1185">Reference proteome</keyword>
<organism evidence="7 8">
    <name type="scientific">Colletotrichum sublineola</name>
    <name type="common">Sorghum anthracnose fungus</name>
    <dbReference type="NCBI Taxonomy" id="1173701"/>
    <lineage>
        <taxon>Eukaryota</taxon>
        <taxon>Fungi</taxon>
        <taxon>Dikarya</taxon>
        <taxon>Ascomycota</taxon>
        <taxon>Pezizomycotina</taxon>
        <taxon>Sordariomycetes</taxon>
        <taxon>Hypocreomycetidae</taxon>
        <taxon>Glomerellales</taxon>
        <taxon>Glomerellaceae</taxon>
        <taxon>Colletotrichum</taxon>
        <taxon>Colletotrichum graminicola species complex</taxon>
    </lineage>
</organism>
<sequence length="515" mass="57474">MKGSILTFVVTLAATARAAFTRTSSPKIRRELDGLTFGGLEPRAHSGDQVYQETFDQLLDHTNTSKGTFKQRYWWNAEHWGGPGYPVFMVNGGETNAGRLTGYLENGTVTNLYAETYKGAIILIEHRYYGESWPFKTSTADTLQYLDVPQALYDNIHFAQTVNLPFDTNNGANPNTSPWVLVGGSYAGALAAWTSVIAPGTFAAYHASSAVVQAIEDFWQFFIPIEQALPKNCSTDIKLVIQQVDHVLDNGTDEEISAMKQKFGLDTLADHADFAWYLQKPIIAWASHPKHVLEFCDWIETSTNNGAVIEGREESGVGLEAALAGYTSWMHQRYSEKCQEESSCDLYGDAVGFNAPDDLEWSRSWVWQLCNEPLGWWHTGPQSSNGTSLVSSHVHLAHRQRQCELRFPQTSGHKPAISKGYTVAMFNEWTGGWNASYENVLFVDGEFDPWKSATMSSDYRPGGPSKSTEKTPRLVVQGATHVPDFRLSELNAEVVQQEVEIMGKWIEAWKPKKST</sequence>
<feature type="chain" id="PRO_5001634409" evidence="6">
    <location>
        <begin position="19"/>
        <end position="515"/>
    </location>
</feature>
<dbReference type="Proteomes" id="UP000027238">
    <property type="component" value="Unassembled WGS sequence"/>
</dbReference>
<dbReference type="AlphaFoldDB" id="A0A066XV93"/>
<comment type="similarity">
    <text evidence="1">Belongs to the peptidase S28 family.</text>
</comment>
<dbReference type="Gene3D" id="3.40.50.1820">
    <property type="entry name" value="alpha/beta hydrolase"/>
    <property type="match status" value="1"/>
</dbReference>
<keyword evidence="4" id="KW-0378">Hydrolase</keyword>
<dbReference type="Gene3D" id="1.20.120.980">
    <property type="entry name" value="Serine carboxypeptidase S28, SKS domain"/>
    <property type="match status" value="1"/>
</dbReference>
<reference evidence="8" key="1">
    <citation type="journal article" date="2014" name="Genome Announc.">
        <title>Draft genome sequence of Colletotrichum sublineola, a destructive pathogen of cultivated sorghum.</title>
        <authorList>
            <person name="Baroncelli R."/>
            <person name="Sanz-Martin J.M."/>
            <person name="Rech G.E."/>
            <person name="Sukno S.A."/>
            <person name="Thon M.R."/>
        </authorList>
    </citation>
    <scope>NUCLEOTIDE SEQUENCE [LARGE SCALE GENOMIC DNA]</scope>
    <source>
        <strain evidence="8">TX430BB</strain>
    </source>
</reference>
<dbReference type="HOGENOM" id="CLU_023630_1_0_1"/>
<accession>A0A066XV93</accession>
<name>A0A066XV93_COLSU</name>
<evidence type="ECO:0000256" key="6">
    <source>
        <dbReference type="SAM" id="SignalP"/>
    </source>
</evidence>
<keyword evidence="2" id="KW-0645">Protease</keyword>
<evidence type="ECO:0000256" key="3">
    <source>
        <dbReference type="ARBA" id="ARBA00022729"/>
    </source>
</evidence>
<evidence type="ECO:0000313" key="7">
    <source>
        <dbReference type="EMBL" id="KDN69890.1"/>
    </source>
</evidence>
<dbReference type="PANTHER" id="PTHR11010:SF23">
    <property type="entry name" value="SERINE PEPTIDASE"/>
    <property type="match status" value="1"/>
</dbReference>
<dbReference type="eggNOG" id="KOG2182">
    <property type="taxonomic scope" value="Eukaryota"/>
</dbReference>
<evidence type="ECO:0000256" key="4">
    <source>
        <dbReference type="ARBA" id="ARBA00022801"/>
    </source>
</evidence>
<evidence type="ECO:0000313" key="8">
    <source>
        <dbReference type="Proteomes" id="UP000027238"/>
    </source>
</evidence>
<dbReference type="GO" id="GO:0004180">
    <property type="term" value="F:carboxypeptidase activity"/>
    <property type="evidence" value="ECO:0007669"/>
    <property type="project" value="UniProtKB-KW"/>
</dbReference>
<dbReference type="GO" id="GO:0008239">
    <property type="term" value="F:dipeptidyl-peptidase activity"/>
    <property type="evidence" value="ECO:0007669"/>
    <property type="project" value="TreeGrafter"/>
</dbReference>
<dbReference type="EMBL" id="JMSE01000440">
    <property type="protein sequence ID" value="KDN69890.1"/>
    <property type="molecule type" value="Genomic_DNA"/>
</dbReference>
<dbReference type="InterPro" id="IPR008758">
    <property type="entry name" value="Peptidase_S28"/>
</dbReference>
<dbReference type="InterPro" id="IPR042269">
    <property type="entry name" value="Ser_carbopepase_S28_SKS"/>
</dbReference>
<keyword evidence="7" id="KW-0121">Carboxypeptidase</keyword>
<evidence type="ECO:0000256" key="2">
    <source>
        <dbReference type="ARBA" id="ARBA00022670"/>
    </source>
</evidence>
<dbReference type="OMA" id="TISHAIC"/>
<dbReference type="OrthoDB" id="1735038at2759"/>
<evidence type="ECO:0000256" key="1">
    <source>
        <dbReference type="ARBA" id="ARBA00011079"/>
    </source>
</evidence>
<gene>
    <name evidence="7" type="ORF">CSUB01_07962</name>
</gene>
<dbReference type="Pfam" id="PF05577">
    <property type="entry name" value="Peptidase_S28"/>
    <property type="match status" value="1"/>
</dbReference>
<feature type="signal peptide" evidence="6">
    <location>
        <begin position="1"/>
        <end position="18"/>
    </location>
</feature>
<dbReference type="SUPFAM" id="SSF53474">
    <property type="entry name" value="alpha/beta-Hydrolases"/>
    <property type="match status" value="1"/>
</dbReference>
<comment type="caution">
    <text evidence="7">The sequence shown here is derived from an EMBL/GenBank/DDBJ whole genome shotgun (WGS) entry which is preliminary data.</text>
</comment>
<dbReference type="GO" id="GO:0006508">
    <property type="term" value="P:proteolysis"/>
    <property type="evidence" value="ECO:0007669"/>
    <property type="project" value="UniProtKB-KW"/>
</dbReference>
<dbReference type="PANTHER" id="PTHR11010">
    <property type="entry name" value="PROTEASE S28 PRO-X CARBOXYPEPTIDASE-RELATED"/>
    <property type="match status" value="1"/>
</dbReference>
<dbReference type="MEROPS" id="S28.004"/>
<dbReference type="InterPro" id="IPR029058">
    <property type="entry name" value="AB_hydrolase_fold"/>
</dbReference>
<dbReference type="GO" id="GO:0070008">
    <property type="term" value="F:serine-type exopeptidase activity"/>
    <property type="evidence" value="ECO:0007669"/>
    <property type="project" value="InterPro"/>
</dbReference>
<protein>
    <submittedName>
        <fullName evidence="7">Putative serine carboxypeptidase S28</fullName>
    </submittedName>
</protein>
<proteinExistence type="inferred from homology"/>